<evidence type="ECO:0000256" key="1">
    <source>
        <dbReference type="SAM" id="MobiDB-lite"/>
    </source>
</evidence>
<evidence type="ECO:0000313" key="2">
    <source>
        <dbReference type="EMBL" id="KAI1720019.1"/>
    </source>
</evidence>
<name>A0AAD4NC96_9BILA</name>
<feature type="region of interest" description="Disordered" evidence="1">
    <location>
        <begin position="19"/>
        <end position="45"/>
    </location>
</feature>
<dbReference type="EMBL" id="JAKKPZ010000006">
    <property type="protein sequence ID" value="KAI1720019.1"/>
    <property type="molecule type" value="Genomic_DNA"/>
</dbReference>
<feature type="compositionally biased region" description="Low complexity" evidence="1">
    <location>
        <begin position="19"/>
        <end position="30"/>
    </location>
</feature>
<dbReference type="PANTHER" id="PTHR38608">
    <property type="entry name" value="PROTEIN CBG07207"/>
    <property type="match status" value="1"/>
</dbReference>
<protein>
    <submittedName>
        <fullName evidence="2">Uncharacterized protein</fullName>
    </submittedName>
</protein>
<dbReference type="Proteomes" id="UP001201812">
    <property type="component" value="Unassembled WGS sequence"/>
</dbReference>
<comment type="caution">
    <text evidence="2">The sequence shown here is derived from an EMBL/GenBank/DDBJ whole genome shotgun (WGS) entry which is preliminary data.</text>
</comment>
<gene>
    <name evidence="2" type="ORF">DdX_05388</name>
</gene>
<sequence length="252" mass="28287">MIGLMNVPCDSPAEFYAAAPQRPQSAPSSATLSPNNNPGKCDRPTVHSSRVIEEHNRCLSANIQRYGIRSGKQPRASFMSIFSRRHGKEVGYLKDGRKVFNGQVLENVSAPKLWEQLIVRSFVHKIEDEIQSPADQFSAVQAEFPKFNLHSNELSKSTFSLVSHDRVTSRCDKCSRADGVSVISLTRRSASLAPSSDDFDQLEIENHDWNSVLRGRQSKSVCYDQCGHMRRFHNQKFAGQTKEVPCVYVSKV</sequence>
<proteinExistence type="predicted"/>
<organism evidence="2 3">
    <name type="scientific">Ditylenchus destructor</name>
    <dbReference type="NCBI Taxonomy" id="166010"/>
    <lineage>
        <taxon>Eukaryota</taxon>
        <taxon>Metazoa</taxon>
        <taxon>Ecdysozoa</taxon>
        <taxon>Nematoda</taxon>
        <taxon>Chromadorea</taxon>
        <taxon>Rhabditida</taxon>
        <taxon>Tylenchina</taxon>
        <taxon>Tylenchomorpha</taxon>
        <taxon>Sphaerularioidea</taxon>
        <taxon>Anguinidae</taxon>
        <taxon>Anguininae</taxon>
        <taxon>Ditylenchus</taxon>
    </lineage>
</organism>
<dbReference type="PANTHER" id="PTHR38608:SF4">
    <property type="entry name" value="PROTEIN CBG07207"/>
    <property type="match status" value="1"/>
</dbReference>
<dbReference type="AlphaFoldDB" id="A0AAD4NC96"/>
<evidence type="ECO:0000313" key="3">
    <source>
        <dbReference type="Proteomes" id="UP001201812"/>
    </source>
</evidence>
<keyword evidence="3" id="KW-1185">Reference proteome</keyword>
<reference evidence="2" key="1">
    <citation type="submission" date="2022-01" db="EMBL/GenBank/DDBJ databases">
        <title>Genome Sequence Resource for Two Populations of Ditylenchus destructor, the Migratory Endoparasitic Phytonematode.</title>
        <authorList>
            <person name="Zhang H."/>
            <person name="Lin R."/>
            <person name="Xie B."/>
        </authorList>
    </citation>
    <scope>NUCLEOTIDE SEQUENCE</scope>
    <source>
        <strain evidence="2">BazhouSP</strain>
    </source>
</reference>
<accession>A0AAD4NC96</accession>